<evidence type="ECO:0000313" key="5">
    <source>
        <dbReference type="Proteomes" id="UP000887575"/>
    </source>
</evidence>
<feature type="region of interest" description="Disordered" evidence="3">
    <location>
        <begin position="1"/>
        <end position="64"/>
    </location>
</feature>
<sequence length="189" mass="21074">MNQSTSKQVKTEPAEPELQGESSSSQNVTRSSVAQPSHEPSATTPVQPSQPSVSTEDDIPPDENPLLIDPYVPFTCSICQQMEKCIYSELKTIDGYYPFPVYFMRDPFTPRPRIKGRKPLLSDFLVLGGPCSLCSSPVCLDKSCSVYFGNLFCAMCIARERKRFPEKVIQTVLKAQSNRVKGEEPEETN</sequence>
<reference evidence="6" key="1">
    <citation type="submission" date="2024-02" db="UniProtKB">
        <authorList>
            <consortium name="WormBaseParasite"/>
        </authorList>
    </citation>
    <scope>IDENTIFICATION</scope>
</reference>
<dbReference type="PRINTS" id="PR01995">
    <property type="entry name" value="UPF0595"/>
</dbReference>
<evidence type="ECO:0000313" key="6">
    <source>
        <dbReference type="WBParaSite" id="MBELARI_LOCUS5587"/>
    </source>
</evidence>
<evidence type="ECO:0000256" key="3">
    <source>
        <dbReference type="SAM" id="MobiDB-lite"/>
    </source>
</evidence>
<proteinExistence type="inferred from homology"/>
<comment type="similarity">
    <text evidence="1">Belongs to the CDPF1 family.</text>
</comment>
<feature type="domain" description="Cysteine-rich DPF motif" evidence="4">
    <location>
        <begin position="74"/>
        <end position="171"/>
    </location>
</feature>
<evidence type="ECO:0000256" key="2">
    <source>
        <dbReference type="ARBA" id="ARBA00014801"/>
    </source>
</evidence>
<feature type="compositionally biased region" description="Polar residues" evidence="3">
    <location>
        <begin position="33"/>
        <end position="54"/>
    </location>
</feature>
<evidence type="ECO:0000259" key="4">
    <source>
        <dbReference type="Pfam" id="PF10170"/>
    </source>
</evidence>
<dbReference type="InterPro" id="IPR042426">
    <property type="entry name" value="CDPF1"/>
</dbReference>
<evidence type="ECO:0000256" key="1">
    <source>
        <dbReference type="ARBA" id="ARBA00007917"/>
    </source>
</evidence>
<dbReference type="InterPro" id="IPR018785">
    <property type="entry name" value="CDPF1_dom"/>
</dbReference>
<dbReference type="Proteomes" id="UP000887575">
    <property type="component" value="Unassembled WGS sequence"/>
</dbReference>
<organism evidence="5 6">
    <name type="scientific">Mesorhabditis belari</name>
    <dbReference type="NCBI Taxonomy" id="2138241"/>
    <lineage>
        <taxon>Eukaryota</taxon>
        <taxon>Metazoa</taxon>
        <taxon>Ecdysozoa</taxon>
        <taxon>Nematoda</taxon>
        <taxon>Chromadorea</taxon>
        <taxon>Rhabditida</taxon>
        <taxon>Rhabditina</taxon>
        <taxon>Rhabditomorpha</taxon>
        <taxon>Rhabditoidea</taxon>
        <taxon>Rhabditidae</taxon>
        <taxon>Mesorhabditinae</taxon>
        <taxon>Mesorhabditis</taxon>
    </lineage>
</organism>
<protein>
    <recommendedName>
        <fullName evidence="2">Cysteine-rich DPF motif domain-containing protein 1</fullName>
    </recommendedName>
</protein>
<accession>A0AAF3FG13</accession>
<dbReference type="WBParaSite" id="MBELARI_LOCUS5587">
    <property type="protein sequence ID" value="MBELARI_LOCUS5587"/>
    <property type="gene ID" value="MBELARI_LOCUS5587"/>
</dbReference>
<feature type="compositionally biased region" description="Low complexity" evidence="3">
    <location>
        <begin position="22"/>
        <end position="32"/>
    </location>
</feature>
<dbReference type="PANTHER" id="PTHR31849">
    <property type="entry name" value="CYSTEINE-RICH PDF MOTIF DOMAIN-CONTAINING PROTEIN 1"/>
    <property type="match status" value="1"/>
</dbReference>
<name>A0AAF3FG13_9BILA</name>
<dbReference type="Pfam" id="PF10170">
    <property type="entry name" value="C6_DPF"/>
    <property type="match status" value="1"/>
</dbReference>
<keyword evidence="5" id="KW-1185">Reference proteome</keyword>
<dbReference type="AlphaFoldDB" id="A0AAF3FG13"/>
<dbReference type="PANTHER" id="PTHR31849:SF1">
    <property type="entry name" value="CYSTEINE-RICH DPF MOTIF DOMAIN-CONTAINING PROTEIN 1"/>
    <property type="match status" value="1"/>
</dbReference>